<accession>A0A6P8XZR6</accession>
<evidence type="ECO:0000256" key="6">
    <source>
        <dbReference type="SAM" id="MobiDB-lite"/>
    </source>
</evidence>
<dbReference type="Gene3D" id="3.30.470.20">
    <property type="entry name" value="ATP-grasp fold, B domain"/>
    <property type="match status" value="1"/>
</dbReference>
<dbReference type="PANTHER" id="PTHR12241:SF161">
    <property type="entry name" value="TUBULIN POLYGLUTAMYLASE TTLL6"/>
    <property type="match status" value="1"/>
</dbReference>
<evidence type="ECO:0000313" key="8">
    <source>
        <dbReference type="RefSeq" id="XP_034116795.1"/>
    </source>
</evidence>
<organism evidence="7 8">
    <name type="scientific">Drosophila albomicans</name>
    <name type="common">Fruit fly</name>
    <dbReference type="NCBI Taxonomy" id="7291"/>
    <lineage>
        <taxon>Eukaryota</taxon>
        <taxon>Metazoa</taxon>
        <taxon>Ecdysozoa</taxon>
        <taxon>Arthropoda</taxon>
        <taxon>Hexapoda</taxon>
        <taxon>Insecta</taxon>
        <taxon>Pterygota</taxon>
        <taxon>Neoptera</taxon>
        <taxon>Endopterygota</taxon>
        <taxon>Diptera</taxon>
        <taxon>Brachycera</taxon>
        <taxon>Muscomorpha</taxon>
        <taxon>Ephydroidea</taxon>
        <taxon>Drosophilidae</taxon>
        <taxon>Drosophila</taxon>
    </lineage>
</organism>
<dbReference type="FunFam" id="3.30.470.20:FF:000009">
    <property type="entry name" value="tubulin polyglutamylase TTLL5 isoform X1"/>
    <property type="match status" value="1"/>
</dbReference>
<gene>
    <name evidence="8" type="primary">LOC117576263</name>
</gene>
<dbReference type="GO" id="GO:0005874">
    <property type="term" value="C:microtubule"/>
    <property type="evidence" value="ECO:0007669"/>
    <property type="project" value="UniProtKB-KW"/>
</dbReference>
<evidence type="ECO:0000256" key="2">
    <source>
        <dbReference type="ARBA" id="ARBA00022598"/>
    </source>
</evidence>
<evidence type="ECO:0000256" key="4">
    <source>
        <dbReference type="ARBA" id="ARBA00022741"/>
    </source>
</evidence>
<dbReference type="Pfam" id="PF03133">
    <property type="entry name" value="TTL"/>
    <property type="match status" value="1"/>
</dbReference>
<comment type="similarity">
    <text evidence="1">Belongs to the tubulin--tyrosine ligase family.</text>
</comment>
<proteinExistence type="inferred from homology"/>
<dbReference type="PROSITE" id="PS51221">
    <property type="entry name" value="TTL"/>
    <property type="match status" value="1"/>
</dbReference>
<sequence>MNLKNSKFYKRIQTLRHFSKEKILKERTIRTMALRGVEMALSESQCNHDVDAASVAAASAWSPPLSSTSRRKSPAGGAAKSKMIKKKTDTSPRTREKGFKPVQPASDEDNDGAEVNGYIELNKCRYRVACSGRVDATTSRAAEPLFVESKSTICVSNSRYAMIGRISRLLGYKLVKESKLWNILWSDSFPGVELFKNMKRFQQINHFPGMIEICRKDLLSRNLNRMLKLYPHDYKIFPKTWMLPADYGDAMHYALNHKHTFILKPDSGAQGRGIWLTNDLKTIGANERLICQTYVYRPLLIDGYKFDLRVYTLITSVDPLRIYVYNEGLARFATNKYVEPTPGNANDLYMHLTNYSVNKRNSQYDLCDNDDCGSKRKLSAINNWMTRHNYDVAEFWSNVDDVIIKTVLSAWPVLKHNYHACFPGHDTIQACFEILGFDILVDWKLKPYILEVNHSPSFHTNEQVDREVKRPLIRDTLTLVSTVLADKKQILREDRKRVKQRLLKSKGDRQVTAINAFCHDHHIIIYYSVLRPRQVAGGAKPPTNETNVATAPKPEAGSLAQQVAWEESHLGNFRRIMPPQDASRISYYSKFYAQSNQVSIFQETAASKKREDLARKMRLQIEEKRAKAEQMLLASTKRKRPIQPRSVREKHRQYMYRLKENWIPGFVSEAEERLRHTWQQMRSEAIKNLKITENIYALLYELGHLSNTDITVFPSLYHCLQIGYDIKGAT</sequence>
<evidence type="ECO:0000313" key="7">
    <source>
        <dbReference type="Proteomes" id="UP000515160"/>
    </source>
</evidence>
<dbReference type="RefSeq" id="XP_034116795.1">
    <property type="nucleotide sequence ID" value="XM_034260904.2"/>
</dbReference>
<dbReference type="GO" id="GO:0070740">
    <property type="term" value="F:tubulin-glutamic acid ligase activity"/>
    <property type="evidence" value="ECO:0007669"/>
    <property type="project" value="TreeGrafter"/>
</dbReference>
<dbReference type="SUPFAM" id="SSF56059">
    <property type="entry name" value="Glutathione synthetase ATP-binding domain-like"/>
    <property type="match status" value="1"/>
</dbReference>
<dbReference type="Proteomes" id="UP000515160">
    <property type="component" value="Chromosome 2R"/>
</dbReference>
<evidence type="ECO:0000256" key="5">
    <source>
        <dbReference type="ARBA" id="ARBA00022840"/>
    </source>
</evidence>
<keyword evidence="4" id="KW-0547">Nucleotide-binding</keyword>
<evidence type="ECO:0000256" key="3">
    <source>
        <dbReference type="ARBA" id="ARBA00022701"/>
    </source>
</evidence>
<dbReference type="GO" id="GO:0000226">
    <property type="term" value="P:microtubule cytoskeleton organization"/>
    <property type="evidence" value="ECO:0007669"/>
    <property type="project" value="TreeGrafter"/>
</dbReference>
<reference evidence="8" key="1">
    <citation type="submission" date="2025-08" db="UniProtKB">
        <authorList>
            <consortium name="RefSeq"/>
        </authorList>
    </citation>
    <scope>IDENTIFICATION</scope>
    <source>
        <strain evidence="8">15112-1751.03</strain>
        <tissue evidence="8">Whole Adult</tissue>
    </source>
</reference>
<keyword evidence="5" id="KW-0067">ATP-binding</keyword>
<feature type="region of interest" description="Disordered" evidence="6">
    <location>
        <begin position="61"/>
        <end position="111"/>
    </location>
</feature>
<dbReference type="InterPro" id="IPR004344">
    <property type="entry name" value="TTL/TTLL_fam"/>
</dbReference>
<dbReference type="GO" id="GO:0036064">
    <property type="term" value="C:ciliary basal body"/>
    <property type="evidence" value="ECO:0007669"/>
    <property type="project" value="TreeGrafter"/>
</dbReference>
<evidence type="ECO:0000256" key="1">
    <source>
        <dbReference type="ARBA" id="ARBA00006820"/>
    </source>
</evidence>
<dbReference type="GeneID" id="117576263"/>
<dbReference type="GO" id="GO:0005524">
    <property type="term" value="F:ATP binding"/>
    <property type="evidence" value="ECO:0007669"/>
    <property type="project" value="UniProtKB-KW"/>
</dbReference>
<dbReference type="PANTHER" id="PTHR12241">
    <property type="entry name" value="TUBULIN POLYGLUTAMYLASE"/>
    <property type="match status" value="1"/>
</dbReference>
<feature type="compositionally biased region" description="Basic and acidic residues" evidence="6">
    <location>
        <begin position="86"/>
        <end position="99"/>
    </location>
</feature>
<dbReference type="CTD" id="43282"/>
<keyword evidence="3" id="KW-0493">Microtubule</keyword>
<keyword evidence="7" id="KW-1185">Reference proteome</keyword>
<keyword evidence="2" id="KW-0436">Ligase</keyword>
<dbReference type="GO" id="GO:0015631">
    <property type="term" value="F:tubulin binding"/>
    <property type="evidence" value="ECO:0007669"/>
    <property type="project" value="TreeGrafter"/>
</dbReference>
<protein>
    <submittedName>
        <fullName evidence="8">Tubulin polyglutamylase TTLL13 isoform X1</fullName>
    </submittedName>
</protein>
<name>A0A6P8XZR6_DROAB</name>
<dbReference type="AlphaFoldDB" id="A0A6P8XZR6"/>
<dbReference type="OrthoDB" id="202825at2759"/>